<reference evidence="1 2" key="1">
    <citation type="journal article" date="2019" name="Sci. Rep.">
        <title>Extended insight into the Mycobacterium chelonae-abscessus complex through whole genome sequencing of Mycobacterium salmoniphilum outbreak and Mycobacterium salmoniphilum-like strains.</title>
        <authorList>
            <person name="Behra P.R.K."/>
            <person name="Das S."/>
            <person name="Pettersson B.M.F."/>
            <person name="Shirreff L."/>
            <person name="DuCote T."/>
            <person name="Jacobsson K.G."/>
            <person name="Ennis D.G."/>
            <person name="Kirsebom L.A."/>
        </authorList>
    </citation>
    <scope>NUCLEOTIDE SEQUENCE [LARGE SCALE GENOMIC DNA]</scope>
    <source>
        <strain evidence="1 2">CCUG 60884</strain>
    </source>
</reference>
<dbReference type="Proteomes" id="UP000294604">
    <property type="component" value="Unassembled WGS sequence"/>
</dbReference>
<protein>
    <submittedName>
        <fullName evidence="1">Uncharacterized protein</fullName>
    </submittedName>
</protein>
<evidence type="ECO:0000313" key="1">
    <source>
        <dbReference type="EMBL" id="TEA01324.1"/>
    </source>
</evidence>
<accession>A0A4R8SQM5</accession>
<proteinExistence type="predicted"/>
<gene>
    <name evidence="1" type="ORF">CCUG60884_03805</name>
</gene>
<organism evidence="1 2">
    <name type="scientific">Mycobacteroides salmoniphilum</name>
    <dbReference type="NCBI Taxonomy" id="404941"/>
    <lineage>
        <taxon>Bacteria</taxon>
        <taxon>Bacillati</taxon>
        <taxon>Actinomycetota</taxon>
        <taxon>Actinomycetes</taxon>
        <taxon>Mycobacteriales</taxon>
        <taxon>Mycobacteriaceae</taxon>
        <taxon>Mycobacteroides</taxon>
    </lineage>
</organism>
<sequence length="170" mass="18060">MSRSVHRLGGGLGRSGVALFFDDARDGGHIVGRADDIADRNVDGEDVAEQIREGEGGEGIAAQVDEVRVRADLGRGQPQQRCDRTLHGVEDRLAFVSGRVQGLKLEGLGARDIGVQLFKAGTVLLVQLGPGQLRDTGQQAVGGRERLGLHQEVAGHLVGLQLRVAGYLLK</sequence>
<name>A0A4R8SQM5_9MYCO</name>
<dbReference type="AlphaFoldDB" id="A0A4R8SQM5"/>
<evidence type="ECO:0000313" key="2">
    <source>
        <dbReference type="Proteomes" id="UP000294604"/>
    </source>
</evidence>
<comment type="caution">
    <text evidence="1">The sequence shown here is derived from an EMBL/GenBank/DDBJ whole genome shotgun (WGS) entry which is preliminary data.</text>
</comment>
<dbReference type="EMBL" id="PECL01000011">
    <property type="protein sequence ID" value="TEA01324.1"/>
    <property type="molecule type" value="Genomic_DNA"/>
</dbReference>